<evidence type="ECO:0000313" key="2">
    <source>
        <dbReference type="Proteomes" id="UP001056120"/>
    </source>
</evidence>
<reference evidence="1 2" key="2">
    <citation type="journal article" date="2022" name="Mol. Ecol. Resour.">
        <title>The genomes of chicory, endive, great burdock and yacon provide insights into Asteraceae paleo-polyploidization history and plant inulin production.</title>
        <authorList>
            <person name="Fan W."/>
            <person name="Wang S."/>
            <person name="Wang H."/>
            <person name="Wang A."/>
            <person name="Jiang F."/>
            <person name="Liu H."/>
            <person name="Zhao H."/>
            <person name="Xu D."/>
            <person name="Zhang Y."/>
        </authorList>
    </citation>
    <scope>NUCLEOTIDE SEQUENCE [LARGE SCALE GENOMIC DNA]</scope>
    <source>
        <strain evidence="2">cv. Yunnan</strain>
        <tissue evidence="1">Leaves</tissue>
    </source>
</reference>
<proteinExistence type="predicted"/>
<keyword evidence="2" id="KW-1185">Reference proteome</keyword>
<gene>
    <name evidence="1" type="ORF">L1987_50550</name>
</gene>
<evidence type="ECO:0000313" key="1">
    <source>
        <dbReference type="EMBL" id="KAI3760159.1"/>
    </source>
</evidence>
<name>A0ACB9EMN2_9ASTR</name>
<protein>
    <submittedName>
        <fullName evidence="1">Uncharacterized protein</fullName>
    </submittedName>
</protein>
<sequence>MATPPKPWKAEYAKSGRSSCKACKIPIDKEKLRLGKMIEATKFDGFMPMWHHGQCVLKKAKQIKSCDDVEGIETLRWEDQQKIRQYVESGGIGSSSAAAPSANKCAIEVSKTARATCKICSEKILTGEVRISTKPEGQGARGLAWHHAKCFMDSSPSTKLETLDGWESLPDSAKSTIGSMVKKVTTTKKDEVIEEKETVKGSSKRKGTVDRDQKSKMAKTEDNNSKNNSSVDCELDPSKLHKLLEAQTKELWALKDDLKKHVSTSELKEMLEANNQDSSGSELDLRDRCADGMLFGALKNCELCSGHLHYSGGTYKCKGYLTEWSKCAFSTSEPDRVKGKWKIPDETKNQYLKKWFKTQMTNKPVRIMPPPSSSTPGKSTSTGTTQSSHSEILGDLKVSIISFPSKAMNEWKTKIESVGAQFHTKIKKDTNCLVVSGVPDILNAEIKKARRMKIPVVREDYLVDCFERKKKLRFDLYKIETNEEANKSMVTIKVKGRSAVHEASGLQDTGHILEHKKSIYNTTLSLSDLSTGVNSYYILQIIEDDKGSDCHVFRKWGRVGNEKIGGIKLEEMPKEDAIKEFKRLFLEKTGNSWNDWEQKKLQKQPGRFYPLDIDYGVSKDPIQKNNIKNAKSQLAPPLAELMKMLFNVETYCAAMMEFEINMAEMPLGKLSKNNIQKGFEVLTELQDLLNKSTDNTAVKESMIVDASNRFFTVIPSVHPHVIKDEDDFKSKVKMLEALQDIEIASRLVGFDVDNDDSLDDKYKKLQCEMVPLPHDSEDYRLVEKYLQTTHAPTHTEWALELEEVFTVERQGEFDKFSPYKNKLKNKMLLWHGSRLTNFVGILSQGLRIAPPEAPATGYMFGKGIYFADLVSKSAQYCFTDKKNPVGLMLLSEVALGEVYELKKAKYIDKPPKGKHSTKGLGKNIPKESEHLKWKDDVVVPCGKPVPSNVKATELLYNEYIVYNTEQVKLQFLLKVRFHHKR</sequence>
<comment type="caution">
    <text evidence="1">The sequence shown here is derived from an EMBL/GenBank/DDBJ whole genome shotgun (WGS) entry which is preliminary data.</text>
</comment>
<dbReference type="Proteomes" id="UP001056120">
    <property type="component" value="Linkage Group LG17"/>
</dbReference>
<reference evidence="2" key="1">
    <citation type="journal article" date="2022" name="Mol. Ecol. Resour.">
        <title>The genomes of chicory, endive, great burdock and yacon provide insights into Asteraceae palaeo-polyploidization history and plant inulin production.</title>
        <authorList>
            <person name="Fan W."/>
            <person name="Wang S."/>
            <person name="Wang H."/>
            <person name="Wang A."/>
            <person name="Jiang F."/>
            <person name="Liu H."/>
            <person name="Zhao H."/>
            <person name="Xu D."/>
            <person name="Zhang Y."/>
        </authorList>
    </citation>
    <scope>NUCLEOTIDE SEQUENCE [LARGE SCALE GENOMIC DNA]</scope>
    <source>
        <strain evidence="2">cv. Yunnan</strain>
    </source>
</reference>
<accession>A0ACB9EMN2</accession>
<organism evidence="1 2">
    <name type="scientific">Smallanthus sonchifolius</name>
    <dbReference type="NCBI Taxonomy" id="185202"/>
    <lineage>
        <taxon>Eukaryota</taxon>
        <taxon>Viridiplantae</taxon>
        <taxon>Streptophyta</taxon>
        <taxon>Embryophyta</taxon>
        <taxon>Tracheophyta</taxon>
        <taxon>Spermatophyta</taxon>
        <taxon>Magnoliopsida</taxon>
        <taxon>eudicotyledons</taxon>
        <taxon>Gunneridae</taxon>
        <taxon>Pentapetalae</taxon>
        <taxon>asterids</taxon>
        <taxon>campanulids</taxon>
        <taxon>Asterales</taxon>
        <taxon>Asteraceae</taxon>
        <taxon>Asteroideae</taxon>
        <taxon>Heliantheae alliance</taxon>
        <taxon>Millerieae</taxon>
        <taxon>Smallanthus</taxon>
    </lineage>
</organism>
<dbReference type="EMBL" id="CM042034">
    <property type="protein sequence ID" value="KAI3760159.1"/>
    <property type="molecule type" value="Genomic_DNA"/>
</dbReference>